<reference evidence="1" key="2">
    <citation type="journal article" date="2015" name="Data Brief">
        <title>Shoot transcriptome of the giant reed, Arundo donax.</title>
        <authorList>
            <person name="Barrero R.A."/>
            <person name="Guerrero F.D."/>
            <person name="Moolhuijzen P."/>
            <person name="Goolsby J.A."/>
            <person name="Tidwell J."/>
            <person name="Bellgard S.E."/>
            <person name="Bellgard M.I."/>
        </authorList>
    </citation>
    <scope>NUCLEOTIDE SEQUENCE</scope>
    <source>
        <tissue evidence="1">Shoot tissue taken approximately 20 cm above the soil surface</tissue>
    </source>
</reference>
<reference evidence="1" key="1">
    <citation type="submission" date="2014-09" db="EMBL/GenBank/DDBJ databases">
        <authorList>
            <person name="Magalhaes I.L.F."/>
            <person name="Oliveira U."/>
            <person name="Santos F.R."/>
            <person name="Vidigal T.H.D.A."/>
            <person name="Brescovit A.D."/>
            <person name="Santos A.J."/>
        </authorList>
    </citation>
    <scope>NUCLEOTIDE SEQUENCE</scope>
    <source>
        <tissue evidence="1">Shoot tissue taken approximately 20 cm above the soil surface</tissue>
    </source>
</reference>
<dbReference type="EMBL" id="GBRH01278526">
    <property type="protein sequence ID" value="JAD19369.1"/>
    <property type="molecule type" value="Transcribed_RNA"/>
</dbReference>
<proteinExistence type="predicted"/>
<protein>
    <submittedName>
        <fullName evidence="1">Uncharacterized protein</fullName>
    </submittedName>
</protein>
<accession>A0A0A8XZD3</accession>
<evidence type="ECO:0000313" key="1">
    <source>
        <dbReference type="EMBL" id="JAD19369.1"/>
    </source>
</evidence>
<sequence>MVRTPDVRGWPIL</sequence>
<name>A0A0A8XZD3_ARUDO</name>
<organism evidence="1">
    <name type="scientific">Arundo donax</name>
    <name type="common">Giant reed</name>
    <name type="synonym">Donax arundinaceus</name>
    <dbReference type="NCBI Taxonomy" id="35708"/>
    <lineage>
        <taxon>Eukaryota</taxon>
        <taxon>Viridiplantae</taxon>
        <taxon>Streptophyta</taxon>
        <taxon>Embryophyta</taxon>
        <taxon>Tracheophyta</taxon>
        <taxon>Spermatophyta</taxon>
        <taxon>Magnoliopsida</taxon>
        <taxon>Liliopsida</taxon>
        <taxon>Poales</taxon>
        <taxon>Poaceae</taxon>
        <taxon>PACMAD clade</taxon>
        <taxon>Arundinoideae</taxon>
        <taxon>Arundineae</taxon>
        <taxon>Arundo</taxon>
    </lineage>
</organism>